<dbReference type="STRING" id="54398.Ga0074115_12533"/>
<dbReference type="Proteomes" id="UP000051634">
    <property type="component" value="Unassembled WGS sequence"/>
</dbReference>
<name>A0A0T5YZA0_9GAMM</name>
<accession>A0A0T5YZA0</accession>
<keyword evidence="2" id="KW-0808">Transferase</keyword>
<comment type="caution">
    <text evidence="2">The sequence shown here is derived from an EMBL/GenBank/DDBJ whole genome shotgun (WGS) entry which is preliminary data.</text>
</comment>
<keyword evidence="5" id="KW-1185">Reference proteome</keyword>
<proteinExistence type="predicted"/>
<sequence>MKILLVLHTYAADGDFGSFALQLIEGFSNTGAEVHVIKANDLVDGLGATSMSKALDSDKIRTYFNHNKFDLVFNTNHSGMGGIIKKCIGHTPVISWLVDRNPFLHAGKCERNLFRKTNHVITSSRVNVENLIRRFGLSEDNVHYYPFMTNPSSFSFVKDKTLNLCFIGSFFVNEGVISDLLLKNYGNKYYSRIMDAIASLEDDFDQDDRALVRRIGIRFPLLMQNISAARFKGSVGNIISNKKRLDALSAVSDLGLHLYGTENISALAAYSPRVASCFHSSMYVNSRARLCDVYDRSKIGVNINHHQATTGLSYRVFDILASSALLVTNKQKNSDLDYLFGKDNPIPTYATASQLRKICQHFLQSDSERNQLVRECNKLIAGKHTFDVRAIDIIKIAYPDFVAKKEKPKVEFIDSRRLLKDESFQKNANSGCGIVDYVRVMSKIYSYAANRISS</sequence>
<dbReference type="InterPro" id="IPR055259">
    <property type="entry name" value="YkvP/CgeB_Glyco_trans-like"/>
</dbReference>
<reference evidence="4 5" key="1">
    <citation type="submission" date="2015-11" db="EMBL/GenBank/DDBJ databases">
        <title>The genome of Candidatus Endoriftia persephone in Ridgeia piscesae and population structure of the North Eastern Pacific vestimentiferan symbionts.</title>
        <authorList>
            <person name="Perez M."/>
            <person name="Juniper K.S."/>
        </authorList>
    </citation>
    <scope>NUCLEOTIDE SEQUENCE [LARGE SCALE GENOMIC DNA]</scope>
    <source>
        <strain evidence="3">Ind10</strain>
        <strain evidence="2">Ind11</strain>
    </source>
</reference>
<dbReference type="EMBL" id="LDXT01000072">
    <property type="protein sequence ID" value="KRT55837.1"/>
    <property type="molecule type" value="Genomic_DNA"/>
</dbReference>
<dbReference type="GO" id="GO:0016740">
    <property type="term" value="F:transferase activity"/>
    <property type="evidence" value="ECO:0007669"/>
    <property type="project" value="UniProtKB-KW"/>
</dbReference>
<dbReference type="Pfam" id="PF13524">
    <property type="entry name" value="Glyco_trans_1_2"/>
    <property type="match status" value="1"/>
</dbReference>
<dbReference type="OrthoDB" id="9179708at2"/>
<evidence type="ECO:0000313" key="2">
    <source>
        <dbReference type="EMBL" id="KRT55837.1"/>
    </source>
</evidence>
<dbReference type="SUPFAM" id="SSF53756">
    <property type="entry name" value="UDP-Glycosyltransferase/glycogen phosphorylase"/>
    <property type="match status" value="1"/>
</dbReference>
<evidence type="ECO:0000313" key="3">
    <source>
        <dbReference type="EMBL" id="KRT57101.1"/>
    </source>
</evidence>
<gene>
    <name evidence="2" type="ORF">Ga0074115_12533</name>
    <name evidence="3" type="ORF">Ga0076813_108517</name>
</gene>
<dbReference type="Proteomes" id="UP000051276">
    <property type="component" value="Unassembled WGS sequence"/>
</dbReference>
<dbReference type="EMBL" id="LMXI01000609">
    <property type="protein sequence ID" value="KRT57101.1"/>
    <property type="molecule type" value="Genomic_DNA"/>
</dbReference>
<feature type="domain" description="Spore protein YkvP/CgeB glycosyl transferase-like" evidence="1">
    <location>
        <begin position="286"/>
        <end position="394"/>
    </location>
</feature>
<dbReference type="AlphaFoldDB" id="A0A0T5YZA0"/>
<evidence type="ECO:0000259" key="1">
    <source>
        <dbReference type="Pfam" id="PF13524"/>
    </source>
</evidence>
<evidence type="ECO:0000313" key="4">
    <source>
        <dbReference type="Proteomes" id="UP000051276"/>
    </source>
</evidence>
<organism evidence="2 5">
    <name type="scientific">endosymbiont of Ridgeia piscesae</name>
    <dbReference type="NCBI Taxonomy" id="54398"/>
    <lineage>
        <taxon>Bacteria</taxon>
        <taxon>Pseudomonadati</taxon>
        <taxon>Pseudomonadota</taxon>
        <taxon>Gammaproteobacteria</taxon>
        <taxon>sulfur-oxidizing symbionts</taxon>
    </lineage>
</organism>
<evidence type="ECO:0000313" key="5">
    <source>
        <dbReference type="Proteomes" id="UP000051634"/>
    </source>
</evidence>
<protein>
    <submittedName>
        <fullName evidence="2">Glycosyl transferases group 1</fullName>
    </submittedName>
</protein>
<dbReference type="Gene3D" id="3.40.50.2000">
    <property type="entry name" value="Glycogen Phosphorylase B"/>
    <property type="match status" value="1"/>
</dbReference>
<dbReference type="RefSeq" id="WP_082626705.1">
    <property type="nucleotide sequence ID" value="NZ_KQ556871.1"/>
</dbReference>